<keyword evidence="4" id="KW-0614">Plasmid</keyword>
<dbReference type="PROSITE" id="PS50075">
    <property type="entry name" value="CARRIER"/>
    <property type="match status" value="1"/>
</dbReference>
<feature type="domain" description="Carrier" evidence="3">
    <location>
        <begin position="15"/>
        <end position="90"/>
    </location>
</feature>
<proteinExistence type="predicted"/>
<keyword evidence="2" id="KW-0597">Phosphoprotein</keyword>
<evidence type="ECO:0000313" key="4">
    <source>
        <dbReference type="EMBL" id="UXY24911.1"/>
    </source>
</evidence>
<geneLocation type="plasmid" evidence="4 5">
    <name>punmamed2</name>
</geneLocation>
<dbReference type="InterPro" id="IPR036736">
    <property type="entry name" value="ACP-like_sf"/>
</dbReference>
<reference evidence="4" key="1">
    <citation type="submission" date="2022-10" db="EMBL/GenBank/DDBJ databases">
        <authorList>
            <person name="Mo P."/>
        </authorList>
    </citation>
    <scope>NUCLEOTIDE SEQUENCE</scope>
    <source>
        <strain evidence="4">HUAS 13-4</strain>
        <plasmid evidence="4">punmamed2</plasmid>
    </source>
</reference>
<evidence type="ECO:0000256" key="2">
    <source>
        <dbReference type="ARBA" id="ARBA00022553"/>
    </source>
</evidence>
<evidence type="ECO:0000256" key="1">
    <source>
        <dbReference type="ARBA" id="ARBA00022450"/>
    </source>
</evidence>
<gene>
    <name evidence="4" type="ORF">N8I84_41430</name>
</gene>
<dbReference type="Gene3D" id="3.40.50.1820">
    <property type="entry name" value="alpha/beta hydrolase"/>
    <property type="match status" value="1"/>
</dbReference>
<keyword evidence="5" id="KW-1185">Reference proteome</keyword>
<evidence type="ECO:0000259" key="3">
    <source>
        <dbReference type="PROSITE" id="PS50075"/>
    </source>
</evidence>
<dbReference type="Proteomes" id="UP001061298">
    <property type="component" value="Plasmid punmamed2"/>
</dbReference>
<dbReference type="PANTHER" id="PTHR45527">
    <property type="entry name" value="NONRIBOSOMAL PEPTIDE SYNTHETASE"/>
    <property type="match status" value="1"/>
</dbReference>
<accession>A0ABY6EGI9</accession>
<dbReference type="PANTHER" id="PTHR45527:SF1">
    <property type="entry name" value="FATTY ACID SYNTHASE"/>
    <property type="match status" value="1"/>
</dbReference>
<evidence type="ECO:0000313" key="5">
    <source>
        <dbReference type="Proteomes" id="UP001061298"/>
    </source>
</evidence>
<dbReference type="InterPro" id="IPR009081">
    <property type="entry name" value="PP-bd_ACP"/>
</dbReference>
<protein>
    <submittedName>
        <fullName evidence="4">Phosphopantetheine-binding protein</fullName>
    </submittedName>
</protein>
<dbReference type="Pfam" id="PF00550">
    <property type="entry name" value="PP-binding"/>
    <property type="match status" value="1"/>
</dbReference>
<dbReference type="InterPro" id="IPR029058">
    <property type="entry name" value="AB_hydrolase_fold"/>
</dbReference>
<dbReference type="EMBL" id="CP106794">
    <property type="protein sequence ID" value="UXY24911.1"/>
    <property type="molecule type" value="Genomic_DNA"/>
</dbReference>
<dbReference type="RefSeq" id="WP_263235148.1">
    <property type="nucleotide sequence ID" value="NZ_CP106794.1"/>
</dbReference>
<dbReference type="SMART" id="SM00823">
    <property type="entry name" value="PKS_PP"/>
    <property type="match status" value="1"/>
</dbReference>
<keyword evidence="1" id="KW-0596">Phosphopantetheine</keyword>
<organism evidence="4 5">
    <name type="scientific">Streptomyces cynarae</name>
    <dbReference type="NCBI Taxonomy" id="2981134"/>
    <lineage>
        <taxon>Bacteria</taxon>
        <taxon>Bacillati</taxon>
        <taxon>Actinomycetota</taxon>
        <taxon>Actinomycetes</taxon>
        <taxon>Kitasatosporales</taxon>
        <taxon>Streptomycetaceae</taxon>
        <taxon>Streptomyces</taxon>
    </lineage>
</organism>
<sequence>MEKTAEGDEDSIRLAPRTRHEEVLFGIWRDVLGTDDLGVEDDFFVLGGNSLHVIRIISRLGEFTGAELPLQFVHDHPTIAEAAARLDTLTAEGCGAVAPSALTGDASRWNGDW</sequence>
<dbReference type="InterPro" id="IPR020806">
    <property type="entry name" value="PKS_PP-bd"/>
</dbReference>
<dbReference type="SUPFAM" id="SSF47336">
    <property type="entry name" value="ACP-like"/>
    <property type="match status" value="1"/>
</dbReference>
<name>A0ABY6EGI9_9ACTN</name>